<comment type="caution">
    <text evidence="1">The sequence shown here is derived from an EMBL/GenBank/DDBJ whole genome shotgun (WGS) entry which is preliminary data.</text>
</comment>
<evidence type="ECO:0000313" key="1">
    <source>
        <dbReference type="EMBL" id="KAK8029788.1"/>
    </source>
</evidence>
<dbReference type="EMBL" id="JAQQWK010000010">
    <property type="protein sequence ID" value="KAK8029788.1"/>
    <property type="molecule type" value="Genomic_DNA"/>
</dbReference>
<accession>A0ABR1SER1</accession>
<keyword evidence="2" id="KW-1185">Reference proteome</keyword>
<evidence type="ECO:0000313" key="2">
    <source>
        <dbReference type="Proteomes" id="UP001444661"/>
    </source>
</evidence>
<reference evidence="1 2" key="1">
    <citation type="submission" date="2023-01" db="EMBL/GenBank/DDBJ databases">
        <title>Analysis of 21 Apiospora genomes using comparative genomics revels a genus with tremendous synthesis potential of carbohydrate active enzymes and secondary metabolites.</title>
        <authorList>
            <person name="Sorensen T."/>
        </authorList>
    </citation>
    <scope>NUCLEOTIDE SEQUENCE [LARGE SCALE GENOMIC DNA]</scope>
    <source>
        <strain evidence="1 2">CBS 33761</strain>
    </source>
</reference>
<organism evidence="1 2">
    <name type="scientific">Apiospora rasikravindrae</name>
    <dbReference type="NCBI Taxonomy" id="990691"/>
    <lineage>
        <taxon>Eukaryota</taxon>
        <taxon>Fungi</taxon>
        <taxon>Dikarya</taxon>
        <taxon>Ascomycota</taxon>
        <taxon>Pezizomycotina</taxon>
        <taxon>Sordariomycetes</taxon>
        <taxon>Xylariomycetidae</taxon>
        <taxon>Amphisphaeriales</taxon>
        <taxon>Apiosporaceae</taxon>
        <taxon>Apiospora</taxon>
    </lineage>
</organism>
<protein>
    <submittedName>
        <fullName evidence="1">Uncharacterized protein</fullName>
    </submittedName>
</protein>
<proteinExistence type="predicted"/>
<name>A0ABR1SER1_9PEZI</name>
<dbReference type="Proteomes" id="UP001444661">
    <property type="component" value="Unassembled WGS sequence"/>
</dbReference>
<sequence length="210" mass="23798">MVDQTTHRIVANRELQQPFRGVFHASRESRYIANSLYPVRLPMYHFTAFPSLEWHQRNLRGAVEHLEDTLETAATGEIPVSLTLDNFMIGFSSCLIRNLVQIVFHGRPSEAGSRDPERYIEFSSHVSAYFGGVQVFRRLHPAFTNGPRDRLVVWDMANRMSSKVDAALNWHGIADGGTPSYNGPRTSAQARRVDDIDLYRFSGETSSDPD</sequence>
<gene>
    <name evidence="1" type="ORF">PG993_011079</name>
</gene>